<dbReference type="PANTHER" id="PTHR47972">
    <property type="entry name" value="KINESIN-LIKE PROTEIN KLP-3"/>
    <property type="match status" value="1"/>
</dbReference>
<evidence type="ECO:0000256" key="5">
    <source>
        <dbReference type="SAM" id="MobiDB-lite"/>
    </source>
</evidence>
<dbReference type="GO" id="GO:0005874">
    <property type="term" value="C:microtubule"/>
    <property type="evidence" value="ECO:0007669"/>
    <property type="project" value="UniProtKB-KW"/>
</dbReference>
<keyword evidence="3" id="KW-0547">Nucleotide-binding</keyword>
<evidence type="ECO:0000256" key="3">
    <source>
        <dbReference type="PROSITE-ProRule" id="PRU00283"/>
    </source>
</evidence>
<comment type="caution">
    <text evidence="7">The sequence shown here is derived from an EMBL/GenBank/DDBJ whole genome shotgun (WGS) entry which is preliminary data.</text>
</comment>
<dbReference type="Pfam" id="PF00225">
    <property type="entry name" value="Kinesin"/>
    <property type="match status" value="1"/>
</dbReference>
<organism evidence="7 8">
    <name type="scientific">Ensete ventricosum</name>
    <name type="common">Abyssinian banana</name>
    <name type="synonym">Musa ensete</name>
    <dbReference type="NCBI Taxonomy" id="4639"/>
    <lineage>
        <taxon>Eukaryota</taxon>
        <taxon>Viridiplantae</taxon>
        <taxon>Streptophyta</taxon>
        <taxon>Embryophyta</taxon>
        <taxon>Tracheophyta</taxon>
        <taxon>Spermatophyta</taxon>
        <taxon>Magnoliopsida</taxon>
        <taxon>Liliopsida</taxon>
        <taxon>Zingiberales</taxon>
        <taxon>Musaceae</taxon>
        <taxon>Ensete</taxon>
    </lineage>
</organism>
<feature type="binding site" evidence="3">
    <location>
        <begin position="159"/>
        <end position="166"/>
    </location>
    <ligand>
        <name>ATP</name>
        <dbReference type="ChEBI" id="CHEBI:30616"/>
    </ligand>
</feature>
<keyword evidence="2 3" id="KW-0505">Motor protein</keyword>
<dbReference type="PANTHER" id="PTHR47972:SF9">
    <property type="entry name" value="KINESIN-LIKE PROTEIN KIN-14U"/>
    <property type="match status" value="1"/>
</dbReference>
<feature type="compositionally biased region" description="Low complexity" evidence="5">
    <location>
        <begin position="583"/>
        <end position="597"/>
    </location>
</feature>
<keyword evidence="3" id="KW-0067">ATP-binding</keyword>
<feature type="compositionally biased region" description="Polar residues" evidence="5">
    <location>
        <begin position="571"/>
        <end position="582"/>
    </location>
</feature>
<dbReference type="Proteomes" id="UP001222027">
    <property type="component" value="Unassembled WGS sequence"/>
</dbReference>
<evidence type="ECO:0000256" key="2">
    <source>
        <dbReference type="ARBA" id="ARBA00023175"/>
    </source>
</evidence>
<evidence type="ECO:0000313" key="7">
    <source>
        <dbReference type="EMBL" id="KAJ8467190.1"/>
    </source>
</evidence>
<dbReference type="GO" id="GO:0003777">
    <property type="term" value="F:microtubule motor activity"/>
    <property type="evidence" value="ECO:0007669"/>
    <property type="project" value="InterPro"/>
</dbReference>
<feature type="region of interest" description="Disordered" evidence="5">
    <location>
        <begin position="561"/>
        <end position="606"/>
    </location>
</feature>
<dbReference type="InterPro" id="IPR027640">
    <property type="entry name" value="Kinesin-like_fam"/>
</dbReference>
<comment type="similarity">
    <text evidence="3">Belongs to the TRAFAC class myosin-kinesin ATPase superfamily. Kinesin family.</text>
</comment>
<dbReference type="InterPro" id="IPR027417">
    <property type="entry name" value="P-loop_NTPase"/>
</dbReference>
<proteinExistence type="inferred from homology"/>
<feature type="coiled-coil region" evidence="4">
    <location>
        <begin position="427"/>
        <end position="465"/>
    </location>
</feature>
<sequence length="621" mass="69403">MVQQQLHSLSLDLSSGTATESELPATPSVVYMDVNVVPEHDKEGLASAISSLQGMEMSELRSKQRYLDAKRREALDKILDIKGSIRVFCRVKLMDERTAASRISTEADKITVRSAGTRKEFVLDRVFHPESTQEDVFREVIPILRSALGGHNVCILAYGQTGTGKTHTMEGNNGRPGIVPRAIEELFHQISQDKSASFTLSMSMLEVYMGSLRDLFVHRRSPARVTQWIPKCNLSILRSGDGTVEIEGLTDVQVADVKQARRWYARGKHARSTSWTNVNDASSRSHCLTRITISRSNDAVDGASNLVSKIWLVDLGGSERLLKTGATGQTLDEGRAINLSLSALADVIAALRRRRNHIPYRHLLLAVILVTFVSQLLSDSLGEGSKVLMIVHVSPGEDDAGETVCSLSFAKRVRAVEANRELSEDSKKRKQQRVAELEQGVQEAEEELRRVRDRLERTAKLIREKTNTLRVDLRGSPRSPLTLDPVELDGGDTKTAEKPVRRARAAPVPRFMSSTACSRWRQQAAESLGRARRRWTDLRGSQSHSCYQTSKKMTVAYRRRDPPLSLHRNPLTVSHNSVDSRGSWSSSKTKKVSNSNPNPNPNPNLRVALHQQDRRRMYDLI</sequence>
<dbReference type="GO" id="GO:0008017">
    <property type="term" value="F:microtubule binding"/>
    <property type="evidence" value="ECO:0007669"/>
    <property type="project" value="InterPro"/>
</dbReference>
<feature type="domain" description="Kinesin motor" evidence="6">
    <location>
        <begin position="84"/>
        <end position="416"/>
    </location>
</feature>
<name>A0AAV8PYB1_ENSVE</name>
<dbReference type="GO" id="GO:0007018">
    <property type="term" value="P:microtubule-based movement"/>
    <property type="evidence" value="ECO:0007669"/>
    <property type="project" value="InterPro"/>
</dbReference>
<dbReference type="EMBL" id="JAQQAF010000008">
    <property type="protein sequence ID" value="KAJ8467190.1"/>
    <property type="molecule type" value="Genomic_DNA"/>
</dbReference>
<evidence type="ECO:0000256" key="1">
    <source>
        <dbReference type="ARBA" id="ARBA00022701"/>
    </source>
</evidence>
<keyword evidence="8" id="KW-1185">Reference proteome</keyword>
<dbReference type="SMART" id="SM00129">
    <property type="entry name" value="KISc"/>
    <property type="match status" value="1"/>
</dbReference>
<dbReference type="Gene3D" id="3.40.850.10">
    <property type="entry name" value="Kinesin motor domain"/>
    <property type="match status" value="1"/>
</dbReference>
<dbReference type="GO" id="GO:0005524">
    <property type="term" value="F:ATP binding"/>
    <property type="evidence" value="ECO:0007669"/>
    <property type="project" value="UniProtKB-UniRule"/>
</dbReference>
<keyword evidence="4" id="KW-0175">Coiled coil</keyword>
<evidence type="ECO:0000256" key="4">
    <source>
        <dbReference type="SAM" id="Coils"/>
    </source>
</evidence>
<dbReference type="InterPro" id="IPR036961">
    <property type="entry name" value="Kinesin_motor_dom_sf"/>
</dbReference>
<dbReference type="SUPFAM" id="SSF52540">
    <property type="entry name" value="P-loop containing nucleoside triphosphate hydrolases"/>
    <property type="match status" value="1"/>
</dbReference>
<dbReference type="InterPro" id="IPR001752">
    <property type="entry name" value="Kinesin_motor_dom"/>
</dbReference>
<gene>
    <name evidence="7" type="ORF">OPV22_029742</name>
</gene>
<feature type="compositionally biased region" description="Basic and acidic residues" evidence="5">
    <location>
        <begin position="491"/>
        <end position="500"/>
    </location>
</feature>
<feature type="region of interest" description="Disordered" evidence="5">
    <location>
        <begin position="472"/>
        <end position="505"/>
    </location>
</feature>
<dbReference type="PROSITE" id="PS50067">
    <property type="entry name" value="KINESIN_MOTOR_2"/>
    <property type="match status" value="1"/>
</dbReference>
<evidence type="ECO:0000313" key="8">
    <source>
        <dbReference type="Proteomes" id="UP001222027"/>
    </source>
</evidence>
<keyword evidence="1" id="KW-0493">Microtubule</keyword>
<accession>A0AAV8PYB1</accession>
<reference evidence="7 8" key="1">
    <citation type="submission" date="2022-12" db="EMBL/GenBank/DDBJ databases">
        <title>Chromosome-scale assembly of the Ensete ventricosum genome.</title>
        <authorList>
            <person name="Dussert Y."/>
            <person name="Stocks J."/>
            <person name="Wendawek A."/>
            <person name="Woldeyes F."/>
            <person name="Nichols R.A."/>
            <person name="Borrell J.S."/>
        </authorList>
    </citation>
    <scope>NUCLEOTIDE SEQUENCE [LARGE SCALE GENOMIC DNA]</scope>
    <source>
        <strain evidence="8">cv. Maze</strain>
        <tissue evidence="7">Seeds</tissue>
    </source>
</reference>
<dbReference type="PRINTS" id="PR00380">
    <property type="entry name" value="KINESINHEAVY"/>
</dbReference>
<protein>
    <recommendedName>
        <fullName evidence="6">Kinesin motor domain-containing protein</fullName>
    </recommendedName>
</protein>
<evidence type="ECO:0000259" key="6">
    <source>
        <dbReference type="PROSITE" id="PS50067"/>
    </source>
</evidence>
<dbReference type="AlphaFoldDB" id="A0AAV8PYB1"/>